<protein>
    <recommendedName>
        <fullName evidence="3">Ankyrin repeat protein</fullName>
    </recommendedName>
</protein>
<name>A0ABR4N8B4_9FUNG</name>
<dbReference type="SUPFAM" id="SSF48403">
    <property type="entry name" value="Ankyrin repeat"/>
    <property type="match status" value="1"/>
</dbReference>
<comment type="caution">
    <text evidence="1">The sequence shown here is derived from an EMBL/GenBank/DDBJ whole genome shotgun (WGS) entry which is preliminary data.</text>
</comment>
<dbReference type="InterPro" id="IPR052050">
    <property type="entry name" value="SecEffector_AnkRepeat"/>
</dbReference>
<dbReference type="Pfam" id="PF13606">
    <property type="entry name" value="Ank_3"/>
    <property type="match status" value="1"/>
</dbReference>
<evidence type="ECO:0000313" key="1">
    <source>
        <dbReference type="EMBL" id="KAL2915747.1"/>
    </source>
</evidence>
<proteinExistence type="predicted"/>
<organism evidence="1 2">
    <name type="scientific">Polyrhizophydium stewartii</name>
    <dbReference type="NCBI Taxonomy" id="2732419"/>
    <lineage>
        <taxon>Eukaryota</taxon>
        <taxon>Fungi</taxon>
        <taxon>Fungi incertae sedis</taxon>
        <taxon>Chytridiomycota</taxon>
        <taxon>Chytridiomycota incertae sedis</taxon>
        <taxon>Chytridiomycetes</taxon>
        <taxon>Rhizophydiales</taxon>
        <taxon>Rhizophydiales incertae sedis</taxon>
        <taxon>Polyrhizophydium</taxon>
    </lineage>
</organism>
<dbReference type="Proteomes" id="UP001527925">
    <property type="component" value="Unassembled WGS sequence"/>
</dbReference>
<keyword evidence="2" id="KW-1185">Reference proteome</keyword>
<dbReference type="InterPro" id="IPR036770">
    <property type="entry name" value="Ankyrin_rpt-contain_sf"/>
</dbReference>
<evidence type="ECO:0008006" key="3">
    <source>
        <dbReference type="Google" id="ProtNLM"/>
    </source>
</evidence>
<dbReference type="InterPro" id="IPR002110">
    <property type="entry name" value="Ankyrin_rpt"/>
</dbReference>
<dbReference type="EMBL" id="JADGIZ020000021">
    <property type="protein sequence ID" value="KAL2915747.1"/>
    <property type="molecule type" value="Genomic_DNA"/>
</dbReference>
<dbReference type="PANTHER" id="PTHR46586">
    <property type="entry name" value="ANKYRIN REPEAT-CONTAINING PROTEIN"/>
    <property type="match status" value="1"/>
</dbReference>
<evidence type="ECO:0000313" key="2">
    <source>
        <dbReference type="Proteomes" id="UP001527925"/>
    </source>
</evidence>
<accession>A0ABR4N8B4</accession>
<reference evidence="1 2" key="1">
    <citation type="submission" date="2023-09" db="EMBL/GenBank/DDBJ databases">
        <title>Pangenome analysis of Batrachochytrium dendrobatidis and related Chytrids.</title>
        <authorList>
            <person name="Yacoub M.N."/>
            <person name="Stajich J.E."/>
            <person name="James T.Y."/>
        </authorList>
    </citation>
    <scope>NUCLEOTIDE SEQUENCE [LARGE SCALE GENOMIC DNA]</scope>
    <source>
        <strain evidence="1 2">JEL0888</strain>
    </source>
</reference>
<gene>
    <name evidence="1" type="ORF">HK105_204693</name>
</gene>
<dbReference type="Gene3D" id="1.25.40.20">
    <property type="entry name" value="Ankyrin repeat-containing domain"/>
    <property type="match status" value="1"/>
</dbReference>
<dbReference type="PANTHER" id="PTHR46586:SF3">
    <property type="entry name" value="ANKYRIN REPEAT-CONTAINING PROTEIN"/>
    <property type="match status" value="1"/>
</dbReference>
<sequence length="453" mass="49798">MSDVVPLSAQRSLPHAAARSHWDRLPRELRDMALAAAGPFTQFINGALMVAELRTLAPALKEALWTDALELDWDGDLRWLPPIDSWSGCFLCIRSRAGLARVRAANVAQRETLVRVVVRNRWTDLFDAGGLDDLALHAALEGALWLLQDLVDVRRVVRPRVVLAESAASVGHLAVVEWLHARMPAEPWHPSVMDHAAGSGNLALVAWLHTNRPEGCTEIAMDLAAKYGHLDVIAWLRANRSEGCSPHALALAAAGGHYDVCVYLLEHYADRFTDLDDDALVHTRDLRVLRLLHARGMLKDKPGTLVSLAQHGDVASVQWACAALAHPPTRGMLEVACEHNRVDLVRWLLAQPGVDLDDAALDAAVANSALGVLALIVKRGRRLFEAIADRAVRDGNVELARWLHARHPGGFTQRSLEIAVEHRHATLVAFLFLAVGGEEWDLTRARLLAADWL</sequence>